<protein>
    <submittedName>
        <fullName evidence="1">Uncharacterized protein</fullName>
    </submittedName>
</protein>
<reference evidence="1 2" key="1">
    <citation type="submission" date="2018-10" db="EMBL/GenBank/DDBJ databases">
        <title>Complete Genome Sequence and Transcriptomic Profiles of a Marine Bacterium, Pseudoalteromonas agarivorans Hao 2018.</title>
        <authorList>
            <person name="Hao L."/>
        </authorList>
    </citation>
    <scope>NUCLEOTIDE SEQUENCE [LARGE SCALE GENOMIC DNA]</scope>
    <source>
        <strain evidence="1 2">Hao 2018</strain>
        <plasmid evidence="1 2">unnamed</plasmid>
    </source>
</reference>
<dbReference type="Proteomes" id="UP000279995">
    <property type="component" value="Plasmid unnamed"/>
</dbReference>
<dbReference type="EMBL" id="CP033067">
    <property type="protein sequence ID" value="AYM89056.1"/>
    <property type="molecule type" value="Genomic_DNA"/>
</dbReference>
<keyword evidence="1" id="KW-0614">Plasmid</keyword>
<evidence type="ECO:0000313" key="1">
    <source>
        <dbReference type="EMBL" id="AYM89056.1"/>
    </source>
</evidence>
<dbReference type="AlphaFoldDB" id="A0AAD0U412"/>
<name>A0AAD0U412_9GAMM</name>
<dbReference type="RefSeq" id="WP_121638730.1">
    <property type="nucleotide sequence ID" value="NZ_CP033067.1"/>
</dbReference>
<proteinExistence type="predicted"/>
<sequence length="66" mass="7740">MMNLRQKQDLALSKKMKTFLEECNSKLISALETKNVSDDYQHEISLLIDQNTKQIQYLSEEIKSFS</sequence>
<accession>A0AAD0U412</accession>
<organism evidence="1 2">
    <name type="scientific">Pseudoalteromonas agarivorans</name>
    <dbReference type="NCBI Taxonomy" id="176102"/>
    <lineage>
        <taxon>Bacteria</taxon>
        <taxon>Pseudomonadati</taxon>
        <taxon>Pseudomonadota</taxon>
        <taxon>Gammaproteobacteria</taxon>
        <taxon>Alteromonadales</taxon>
        <taxon>Pseudoalteromonadaceae</taxon>
        <taxon>Pseudoalteromonas</taxon>
    </lineage>
</organism>
<geneLocation type="plasmid" evidence="1 2">
    <name>unnamed</name>
</geneLocation>
<evidence type="ECO:0000313" key="2">
    <source>
        <dbReference type="Proteomes" id="UP000279995"/>
    </source>
</evidence>
<dbReference type="GeneID" id="39469330"/>
<gene>
    <name evidence="1" type="ORF">D9T18_20415</name>
</gene>